<dbReference type="EMBL" id="JAVREO010000010">
    <property type="protein sequence ID" value="MDT0268286.1"/>
    <property type="molecule type" value="Genomic_DNA"/>
</dbReference>
<evidence type="ECO:0000256" key="1">
    <source>
        <dbReference type="SAM" id="MobiDB-lite"/>
    </source>
</evidence>
<comment type="caution">
    <text evidence="2">The sequence shown here is derived from an EMBL/GenBank/DDBJ whole genome shotgun (WGS) entry which is preliminary data.</text>
</comment>
<proteinExistence type="predicted"/>
<feature type="region of interest" description="Disordered" evidence="1">
    <location>
        <begin position="1"/>
        <end position="52"/>
    </location>
</feature>
<organism evidence="2 3">
    <name type="scientific">Streptomyces chisholmiae</name>
    <dbReference type="NCBI Taxonomy" id="3075540"/>
    <lineage>
        <taxon>Bacteria</taxon>
        <taxon>Bacillati</taxon>
        <taxon>Actinomycetota</taxon>
        <taxon>Actinomycetes</taxon>
        <taxon>Kitasatosporales</taxon>
        <taxon>Streptomycetaceae</taxon>
        <taxon>Streptomyces</taxon>
    </lineage>
</organism>
<accession>A0ABU2JTH0</accession>
<reference evidence="3" key="1">
    <citation type="submission" date="2023-07" db="EMBL/GenBank/DDBJ databases">
        <title>30 novel species of actinomycetes from the DSMZ collection.</title>
        <authorList>
            <person name="Nouioui I."/>
        </authorList>
    </citation>
    <scope>NUCLEOTIDE SEQUENCE [LARGE SCALE GENOMIC DNA]</scope>
    <source>
        <strain evidence="3">DSM 44915</strain>
    </source>
</reference>
<sequence length="52" mass="5528">MSSSSVEPAAGPQESAPATEVQDARPSLSERLEEVNRLSDLDRRMKGLGQSG</sequence>
<name>A0ABU2JTH0_9ACTN</name>
<evidence type="ECO:0000313" key="2">
    <source>
        <dbReference type="EMBL" id="MDT0268286.1"/>
    </source>
</evidence>
<feature type="compositionally biased region" description="Basic and acidic residues" evidence="1">
    <location>
        <begin position="28"/>
        <end position="45"/>
    </location>
</feature>
<dbReference type="Proteomes" id="UP001183410">
    <property type="component" value="Unassembled WGS sequence"/>
</dbReference>
<keyword evidence="3" id="KW-1185">Reference proteome</keyword>
<evidence type="ECO:0000313" key="3">
    <source>
        <dbReference type="Proteomes" id="UP001183410"/>
    </source>
</evidence>
<dbReference type="RefSeq" id="WP_311668370.1">
    <property type="nucleotide sequence ID" value="NZ_JAVREO010000010.1"/>
</dbReference>
<protein>
    <submittedName>
        <fullName evidence="2">Uncharacterized protein</fullName>
    </submittedName>
</protein>
<gene>
    <name evidence="2" type="ORF">RM844_18550</name>
</gene>